<evidence type="ECO:0000313" key="5">
    <source>
        <dbReference type="EMBL" id="QJA04625.1"/>
    </source>
</evidence>
<dbReference type="Pfam" id="PF00465">
    <property type="entry name" value="Fe-ADH"/>
    <property type="match status" value="1"/>
</dbReference>
<dbReference type="FunFam" id="3.40.50.1970:FF:000003">
    <property type="entry name" value="Alcohol dehydrogenase, iron-containing"/>
    <property type="match status" value="1"/>
</dbReference>
<dbReference type="GO" id="GO:0005829">
    <property type="term" value="C:cytosol"/>
    <property type="evidence" value="ECO:0007669"/>
    <property type="project" value="TreeGrafter"/>
</dbReference>
<dbReference type="Gene3D" id="3.40.50.1970">
    <property type="match status" value="1"/>
</dbReference>
<dbReference type="GO" id="GO:1990002">
    <property type="term" value="F:methylglyoxal reductase (NADPH) (acetol producing) activity"/>
    <property type="evidence" value="ECO:0007669"/>
    <property type="project" value="TreeGrafter"/>
</dbReference>
<dbReference type="GeneID" id="61927949"/>
<feature type="domain" description="Alcohol dehydrogenase iron-type/glycerol dehydrogenase GldA" evidence="2">
    <location>
        <begin position="9"/>
        <end position="176"/>
    </location>
</feature>
<dbReference type="PROSITE" id="PS00060">
    <property type="entry name" value="ADH_IRON_2"/>
    <property type="match status" value="1"/>
</dbReference>
<dbReference type="InterPro" id="IPR001670">
    <property type="entry name" value="ADH_Fe/GldA"/>
</dbReference>
<dbReference type="Pfam" id="PF25137">
    <property type="entry name" value="ADH_Fe_C"/>
    <property type="match status" value="1"/>
</dbReference>
<accession>A0A099ICY6</accession>
<dbReference type="EMBL" id="CP048838">
    <property type="protein sequence ID" value="QJA04625.1"/>
    <property type="molecule type" value="Genomic_DNA"/>
</dbReference>
<keyword evidence="1" id="KW-0560">Oxidoreductase</keyword>
<reference evidence="5 7" key="2">
    <citation type="submission" date="2020-02" db="EMBL/GenBank/DDBJ databases">
        <authorList>
            <person name="Kociolek L.K."/>
            <person name="Ozer E.A."/>
        </authorList>
    </citation>
    <scope>NUCLEOTIDE SEQUENCE [LARGE SCALE GENOMIC DNA]</scope>
    <source>
        <strain evidence="5 7">ATCC 14501</strain>
    </source>
</reference>
<evidence type="ECO:0000259" key="2">
    <source>
        <dbReference type="Pfam" id="PF00465"/>
    </source>
</evidence>
<dbReference type="AlphaFoldDB" id="A0A099ICY6"/>
<dbReference type="InterPro" id="IPR044731">
    <property type="entry name" value="BDH-like"/>
</dbReference>
<evidence type="ECO:0000256" key="1">
    <source>
        <dbReference type="ARBA" id="ARBA00023002"/>
    </source>
</evidence>
<dbReference type="InterPro" id="IPR018211">
    <property type="entry name" value="ADH_Fe_CS"/>
</dbReference>
<organism evidence="4 6">
    <name type="scientific">Clostridium innocuum</name>
    <dbReference type="NCBI Taxonomy" id="1522"/>
    <lineage>
        <taxon>Bacteria</taxon>
        <taxon>Bacillati</taxon>
        <taxon>Bacillota</taxon>
        <taxon>Clostridia</taxon>
        <taxon>Eubacteriales</taxon>
        <taxon>Clostridiaceae</taxon>
        <taxon>Clostridium</taxon>
    </lineage>
</organism>
<sequence length="388" mass="43443">MRNFTYHNPVRILFGDHALDQLPDLFREFHVSNLLLVYSGDFIKELGIWDAVRKACVQSGIAFYEEGGVVPNPKIELVRELITLGKEKKIDFVLAVGGGSSIDTAKAVAAGIPYEHDVWDFFEYAAVPETAVPVGVITTIPASGSECSNCSIISNGLHKCGIEYDCIIPKFAIMNPEYTRTLPAYQTSAGIADILSHMLERYFTNTEHVDTTDYMLEGTMQALMVNARRLMKKPDDIHARSEVQCLAFIAHNNLLDIGRESDWGAHRIEHELSAQYGITHGEGMAVVTIAWARYMAAHHPDKLAQLASRIFGVDPFVYTKEDMAYILADRLEEFFRSLHLKTTLHEMGIDDAHFEEMANRATNNGKDCVGHYVALNKQIFVDILKMAL</sequence>
<dbReference type="EMBL" id="JQIF01000008">
    <property type="protein sequence ID" value="KGJ54818.1"/>
    <property type="molecule type" value="Genomic_DNA"/>
</dbReference>
<feature type="domain" description="Fe-containing alcohol dehydrogenase-like C-terminal" evidence="3">
    <location>
        <begin position="190"/>
        <end position="387"/>
    </location>
</feature>
<reference evidence="4 6" key="1">
    <citation type="submission" date="2014-08" db="EMBL/GenBank/DDBJ databases">
        <title>Clostridium innocuum, an unnegligible vancomycin-resistant pathogen causing extra-intestinal infections.</title>
        <authorList>
            <person name="Feng Y."/>
            <person name="Chiu C.-H."/>
        </authorList>
    </citation>
    <scope>NUCLEOTIDE SEQUENCE [LARGE SCALE GENOMIC DNA]</scope>
    <source>
        <strain evidence="4 6">AN88</strain>
    </source>
</reference>
<dbReference type="CDD" id="cd08187">
    <property type="entry name" value="BDH"/>
    <property type="match status" value="1"/>
</dbReference>
<evidence type="ECO:0000259" key="3">
    <source>
        <dbReference type="Pfam" id="PF25137"/>
    </source>
</evidence>
<dbReference type="Proteomes" id="UP000503330">
    <property type="component" value="Chromosome"/>
</dbReference>
<dbReference type="InterPro" id="IPR056798">
    <property type="entry name" value="ADH_Fe_C"/>
</dbReference>
<evidence type="ECO:0000313" key="6">
    <source>
        <dbReference type="Proteomes" id="UP000030008"/>
    </source>
</evidence>
<evidence type="ECO:0000313" key="7">
    <source>
        <dbReference type="Proteomes" id="UP000503330"/>
    </source>
</evidence>
<dbReference type="SUPFAM" id="SSF56796">
    <property type="entry name" value="Dehydroquinate synthase-like"/>
    <property type="match status" value="1"/>
</dbReference>
<dbReference type="GO" id="GO:0008106">
    <property type="term" value="F:alcohol dehydrogenase (NADP+) activity"/>
    <property type="evidence" value="ECO:0007669"/>
    <property type="project" value="TreeGrafter"/>
</dbReference>
<name>A0A099ICY6_CLOIN</name>
<gene>
    <name evidence="4" type="ORF">CIAN88_01650</name>
    <name evidence="5" type="ORF">G4D54_20390</name>
</gene>
<dbReference type="RefSeq" id="WP_002606068.1">
    <property type="nucleotide sequence ID" value="NZ_BAAACC010000023.1"/>
</dbReference>
<dbReference type="GO" id="GO:1990362">
    <property type="term" value="F:butanol dehydrogenase (NAD+) activity"/>
    <property type="evidence" value="ECO:0007669"/>
    <property type="project" value="InterPro"/>
</dbReference>
<evidence type="ECO:0000313" key="4">
    <source>
        <dbReference type="EMBL" id="KGJ54818.1"/>
    </source>
</evidence>
<dbReference type="GO" id="GO:0046872">
    <property type="term" value="F:metal ion binding"/>
    <property type="evidence" value="ECO:0007669"/>
    <property type="project" value="InterPro"/>
</dbReference>
<proteinExistence type="predicted"/>
<dbReference type="PANTHER" id="PTHR43633:SF1">
    <property type="entry name" value="ALCOHOL DEHYDROGENASE YQHD"/>
    <property type="match status" value="1"/>
</dbReference>
<dbReference type="Gene3D" id="1.20.1090.10">
    <property type="entry name" value="Dehydroquinate synthase-like - alpha domain"/>
    <property type="match status" value="1"/>
</dbReference>
<dbReference type="Proteomes" id="UP000030008">
    <property type="component" value="Unassembled WGS sequence"/>
</dbReference>
<protein>
    <submittedName>
        <fullName evidence="4 5">Alcohol dehydrogenase</fullName>
    </submittedName>
</protein>
<dbReference type="PANTHER" id="PTHR43633">
    <property type="entry name" value="ALCOHOL DEHYDROGENASE YQHD"/>
    <property type="match status" value="1"/>
</dbReference>